<dbReference type="SMART" id="SM00108">
    <property type="entry name" value="B_lectin"/>
    <property type="match status" value="1"/>
</dbReference>
<dbReference type="EMBL" id="JACGWL010000015">
    <property type="protein sequence ID" value="KAK4386655.1"/>
    <property type="molecule type" value="Genomic_DNA"/>
</dbReference>
<evidence type="ECO:0000259" key="15">
    <source>
        <dbReference type="PROSITE" id="PS50011"/>
    </source>
</evidence>
<proteinExistence type="inferred from homology"/>
<comment type="catalytic activity">
    <reaction evidence="11 13">
        <text>L-threonyl-[protein] + ATP = O-phospho-L-threonyl-[protein] + ADP + H(+)</text>
        <dbReference type="Rhea" id="RHEA:46608"/>
        <dbReference type="Rhea" id="RHEA-COMP:11060"/>
        <dbReference type="Rhea" id="RHEA-COMP:11605"/>
        <dbReference type="ChEBI" id="CHEBI:15378"/>
        <dbReference type="ChEBI" id="CHEBI:30013"/>
        <dbReference type="ChEBI" id="CHEBI:30616"/>
        <dbReference type="ChEBI" id="CHEBI:61977"/>
        <dbReference type="ChEBI" id="CHEBI:456216"/>
        <dbReference type="EC" id="2.7.11.1"/>
    </reaction>
</comment>
<comment type="caution">
    <text evidence="14">Lacks conserved residue(s) required for the propagation of feature annotation.</text>
</comment>
<evidence type="ECO:0000259" key="16">
    <source>
        <dbReference type="PROSITE" id="PS50026"/>
    </source>
</evidence>
<accession>A0AAE1W4J5</accession>
<evidence type="ECO:0000259" key="17">
    <source>
        <dbReference type="PROSITE" id="PS50927"/>
    </source>
</evidence>
<evidence type="ECO:0000256" key="6">
    <source>
        <dbReference type="ARBA" id="ARBA00022741"/>
    </source>
</evidence>
<dbReference type="GO" id="GO:0048544">
    <property type="term" value="P:recognition of pollen"/>
    <property type="evidence" value="ECO:0007669"/>
    <property type="project" value="InterPro"/>
</dbReference>
<evidence type="ECO:0000256" key="10">
    <source>
        <dbReference type="ARBA" id="ARBA00023180"/>
    </source>
</evidence>
<dbReference type="SMART" id="SM00220">
    <property type="entry name" value="S_TKc"/>
    <property type="match status" value="1"/>
</dbReference>
<evidence type="ECO:0000256" key="9">
    <source>
        <dbReference type="ARBA" id="ARBA00023157"/>
    </source>
</evidence>
<name>A0AAE1W4J5_9LAMI</name>
<evidence type="ECO:0000256" key="8">
    <source>
        <dbReference type="ARBA" id="ARBA00022840"/>
    </source>
</evidence>
<dbReference type="PIRSF" id="PIRSF000641">
    <property type="entry name" value="SRK"/>
    <property type="match status" value="1"/>
</dbReference>
<evidence type="ECO:0000256" key="1">
    <source>
        <dbReference type="ARBA" id="ARBA00004251"/>
    </source>
</evidence>
<keyword evidence="5" id="KW-0732">Signal</keyword>
<feature type="domain" description="EGF-like" evidence="16">
    <location>
        <begin position="288"/>
        <end position="324"/>
    </location>
</feature>
<dbReference type="CDD" id="cd00028">
    <property type="entry name" value="B_lectin"/>
    <property type="match status" value="1"/>
</dbReference>
<dbReference type="InterPro" id="IPR003609">
    <property type="entry name" value="Pan_app"/>
</dbReference>
<dbReference type="PROSITE" id="PS50026">
    <property type="entry name" value="EGF_3"/>
    <property type="match status" value="1"/>
</dbReference>
<organism evidence="19 20">
    <name type="scientific">Sesamum angolense</name>
    <dbReference type="NCBI Taxonomy" id="2727404"/>
    <lineage>
        <taxon>Eukaryota</taxon>
        <taxon>Viridiplantae</taxon>
        <taxon>Streptophyta</taxon>
        <taxon>Embryophyta</taxon>
        <taxon>Tracheophyta</taxon>
        <taxon>Spermatophyta</taxon>
        <taxon>Magnoliopsida</taxon>
        <taxon>eudicotyledons</taxon>
        <taxon>Gunneridae</taxon>
        <taxon>Pentapetalae</taxon>
        <taxon>asterids</taxon>
        <taxon>lamiids</taxon>
        <taxon>Lamiales</taxon>
        <taxon>Pedaliaceae</taxon>
        <taxon>Sesamum</taxon>
    </lineage>
</organism>
<dbReference type="AlphaFoldDB" id="A0AAE1W4J5"/>
<dbReference type="SMART" id="SM00473">
    <property type="entry name" value="PAN_AP"/>
    <property type="match status" value="1"/>
</dbReference>
<dbReference type="PROSITE" id="PS50948">
    <property type="entry name" value="PAN"/>
    <property type="match status" value="1"/>
</dbReference>
<dbReference type="InterPro" id="IPR001245">
    <property type="entry name" value="Ser-Thr/Tyr_kinase_cat_dom"/>
</dbReference>
<dbReference type="PANTHER" id="PTHR27002">
    <property type="entry name" value="RECEPTOR-LIKE SERINE/THREONINE-PROTEIN KINASE SD1-8"/>
    <property type="match status" value="1"/>
</dbReference>
<dbReference type="GO" id="GO:0005524">
    <property type="term" value="F:ATP binding"/>
    <property type="evidence" value="ECO:0007669"/>
    <property type="project" value="UniProtKB-KW"/>
</dbReference>
<dbReference type="InterPro" id="IPR000742">
    <property type="entry name" value="EGF"/>
</dbReference>
<evidence type="ECO:0000313" key="20">
    <source>
        <dbReference type="Proteomes" id="UP001289374"/>
    </source>
</evidence>
<dbReference type="CDD" id="cd14066">
    <property type="entry name" value="STKc_IRAK"/>
    <property type="match status" value="1"/>
</dbReference>
<dbReference type="SUPFAM" id="SSF51110">
    <property type="entry name" value="alpha-D-mannose-specific plant lectins"/>
    <property type="match status" value="2"/>
</dbReference>
<feature type="domain" description="Apple" evidence="18">
    <location>
        <begin position="343"/>
        <end position="423"/>
    </location>
</feature>
<evidence type="ECO:0000256" key="11">
    <source>
        <dbReference type="ARBA" id="ARBA00047899"/>
    </source>
</evidence>
<comment type="caution">
    <text evidence="19">The sequence shown here is derived from an EMBL/GenBank/DDBJ whole genome shotgun (WGS) entry which is preliminary data.</text>
</comment>
<evidence type="ECO:0000256" key="7">
    <source>
        <dbReference type="ARBA" id="ARBA00022777"/>
    </source>
</evidence>
<evidence type="ECO:0000256" key="14">
    <source>
        <dbReference type="PROSITE-ProRule" id="PRU00076"/>
    </source>
</evidence>
<dbReference type="FunFam" id="2.90.10.10:FF:000001">
    <property type="entry name" value="G-type lectin S-receptor-like serine/threonine-protein kinase"/>
    <property type="match status" value="1"/>
</dbReference>
<dbReference type="InterPro" id="IPR001480">
    <property type="entry name" value="Bulb-type_lectin_dom"/>
</dbReference>
<dbReference type="FunFam" id="1.10.510.10:FF:000060">
    <property type="entry name" value="G-type lectin S-receptor-like serine/threonine-protein kinase"/>
    <property type="match status" value="1"/>
</dbReference>
<dbReference type="Pfam" id="PF00954">
    <property type="entry name" value="S_locus_glycop"/>
    <property type="match status" value="1"/>
</dbReference>
<keyword evidence="2" id="KW-1003">Cell membrane</keyword>
<keyword evidence="3 13" id="KW-0723">Serine/threonine-protein kinase</keyword>
<dbReference type="FunFam" id="3.30.200.20:FF:000924">
    <property type="entry name" value="Uncharacterized protein"/>
    <property type="match status" value="1"/>
</dbReference>
<dbReference type="InterPro" id="IPR024171">
    <property type="entry name" value="SRK-like_kinase"/>
</dbReference>
<dbReference type="Pfam" id="PF01453">
    <property type="entry name" value="B_lectin"/>
    <property type="match status" value="1"/>
</dbReference>
<keyword evidence="10" id="KW-0325">Glycoprotein</keyword>
<keyword evidence="7 13" id="KW-0418">Kinase</keyword>
<feature type="domain" description="Bulb-type lectin" evidence="17">
    <location>
        <begin position="31"/>
        <end position="151"/>
    </location>
</feature>
<dbReference type="GO" id="GO:0005886">
    <property type="term" value="C:plasma membrane"/>
    <property type="evidence" value="ECO:0007669"/>
    <property type="project" value="UniProtKB-SubCell"/>
</dbReference>
<feature type="domain" description="Protein kinase" evidence="15">
    <location>
        <begin position="405"/>
        <end position="701"/>
    </location>
</feature>
<evidence type="ECO:0000259" key="18">
    <source>
        <dbReference type="PROSITE" id="PS50948"/>
    </source>
</evidence>
<dbReference type="CDD" id="cd00054">
    <property type="entry name" value="EGF_CA"/>
    <property type="match status" value="1"/>
</dbReference>
<reference evidence="19" key="1">
    <citation type="submission" date="2020-06" db="EMBL/GenBank/DDBJ databases">
        <authorList>
            <person name="Li T."/>
            <person name="Hu X."/>
            <person name="Zhang T."/>
            <person name="Song X."/>
            <person name="Zhang H."/>
            <person name="Dai N."/>
            <person name="Sheng W."/>
            <person name="Hou X."/>
            <person name="Wei L."/>
        </authorList>
    </citation>
    <scope>NUCLEOTIDE SEQUENCE</scope>
    <source>
        <strain evidence="19">K16</strain>
        <tissue evidence="19">Leaf</tissue>
    </source>
</reference>
<dbReference type="InterPro" id="IPR011009">
    <property type="entry name" value="Kinase-like_dom_sf"/>
</dbReference>
<dbReference type="InterPro" id="IPR000858">
    <property type="entry name" value="S_locus_glycoprot_dom"/>
</dbReference>
<dbReference type="Pfam" id="PF08276">
    <property type="entry name" value="PAN_2"/>
    <property type="match status" value="1"/>
</dbReference>
<comment type="subcellular location">
    <subcellularLocation>
        <location evidence="1">Cell membrane</location>
        <topology evidence="1">Single-pass type I membrane protein</topology>
    </subcellularLocation>
</comment>
<dbReference type="EC" id="2.7.11.1" evidence="13"/>
<feature type="domain" description="Protein kinase" evidence="15">
    <location>
        <begin position="700"/>
        <end position="882"/>
    </location>
</feature>
<dbReference type="Gene3D" id="3.30.200.20">
    <property type="entry name" value="Phosphorylase Kinase, domain 1"/>
    <property type="match status" value="1"/>
</dbReference>
<dbReference type="SUPFAM" id="SSF56112">
    <property type="entry name" value="Protein kinase-like (PK-like)"/>
    <property type="match status" value="2"/>
</dbReference>
<dbReference type="GO" id="GO:0004674">
    <property type="term" value="F:protein serine/threonine kinase activity"/>
    <property type="evidence" value="ECO:0007669"/>
    <property type="project" value="UniProtKB-KW"/>
</dbReference>
<evidence type="ECO:0000256" key="2">
    <source>
        <dbReference type="ARBA" id="ARBA00022475"/>
    </source>
</evidence>
<dbReference type="Gene3D" id="2.90.10.10">
    <property type="entry name" value="Bulb-type lectin domain"/>
    <property type="match status" value="1"/>
</dbReference>
<evidence type="ECO:0000256" key="5">
    <source>
        <dbReference type="ARBA" id="ARBA00022729"/>
    </source>
</evidence>
<evidence type="ECO:0000313" key="19">
    <source>
        <dbReference type="EMBL" id="KAK4386655.1"/>
    </source>
</evidence>
<dbReference type="PROSITE" id="PS00108">
    <property type="entry name" value="PROTEIN_KINASE_ST"/>
    <property type="match status" value="1"/>
</dbReference>
<keyword evidence="8 13" id="KW-0067">ATP-binding</keyword>
<dbReference type="InterPro" id="IPR008271">
    <property type="entry name" value="Ser/Thr_kinase_AS"/>
</dbReference>
<dbReference type="PANTHER" id="PTHR27002:SF1082">
    <property type="entry name" value="OS06G0693000 PROTEIN"/>
    <property type="match status" value="1"/>
</dbReference>
<keyword evidence="20" id="KW-1185">Reference proteome</keyword>
<protein>
    <recommendedName>
        <fullName evidence="13">Receptor-like serine/threonine-protein kinase</fullName>
        <ecNumber evidence="13">2.7.11.1</ecNumber>
    </recommendedName>
</protein>
<keyword evidence="9" id="KW-1015">Disulfide bond</keyword>
<gene>
    <name evidence="19" type="ORF">Sango_2536100</name>
</gene>
<sequence>MGFSHHTNPCSMLRDLLVICSCFFSCFTAAIHTIRVDQSIRDPETLISKGQKFKFGFFSPVNSSHRYVGVMFNIPVTTAIWVANRDKPLNDSTGTVKISRDGNLVILDGQKQIIWSSNLSSYVANSSAMLLNTGNLVLRDNSNGRTIWESFEHASDSFVEKMKISTDLRTDEKNILTSWRSPQDPGLGNFTSTVEPLEIPQSFVWKNGYPYWRSGPWNGQIFLGMPYMKSFYKHGMDVVNDHLGSAYLIFTNLNSSILMYYVLKSSGNLEEKLWSHEKGEWLITWSSIVNECDIYGTCGPFASCNAQDEPVCSCFPGYEPKNKDEWNAGNWSSGCTRRTPLRCQKKNPVGSEDVFLKLSQVKLPDHVKWLPAPDADCRSQCLSNCSCIAYAYYAGIGCMTWAGSLIDVQKFSDGGPDLYIRVAHSELSDKQYWKAVTAAIVGKLPNGQEIAVKRLARSSNQGLEEFMNEVEVISRLQHRNLVRLLGCCVEHEEKMLVYEYMPNGSLDSYLFDSRKQLLLDWQTRIVVIEGICRGLLYLHRDSRLRIIHRDLKASNILLDEELNPKISDFGMARIFCCKEDQANTTRVVGTYGYMPPEYALRGIFSEKSDVYSFGVLLLEILSGRRNTSFYHEDQQLFLIAYAWKLWNEDKIMNLVDPIIYDPRMEPDVVRYANVGLLCVQEAAADRPNTKTVLSMLSSEIVDLPRPKQPPFTAVQMSSSESECSQMSPNPLNDTTGTVKISRDGNLVIMDGQKEIIWSSNLSSYVANSSATRLDTGTSGVTGYPYWCSGPLNGQIFIGLSHMQTFYRSGMDLVNNHSGSAHFLWKLFLKFRGVIIIEGICRGLLHLHLHLHTDSRLRIIHRHLKASNILLDEELNPKVKTLG</sequence>
<keyword evidence="2" id="KW-0472">Membrane</keyword>
<dbReference type="PROSITE" id="PS50011">
    <property type="entry name" value="PROTEIN_KINASE_DOM"/>
    <property type="match status" value="2"/>
</dbReference>
<keyword evidence="14" id="KW-0245">EGF-like domain</keyword>
<evidence type="ECO:0000256" key="13">
    <source>
        <dbReference type="PIRNR" id="PIRNR000641"/>
    </source>
</evidence>
<comment type="catalytic activity">
    <reaction evidence="12 13">
        <text>L-seryl-[protein] + ATP = O-phospho-L-seryl-[protein] + ADP + H(+)</text>
        <dbReference type="Rhea" id="RHEA:17989"/>
        <dbReference type="Rhea" id="RHEA-COMP:9863"/>
        <dbReference type="Rhea" id="RHEA-COMP:11604"/>
        <dbReference type="ChEBI" id="CHEBI:15378"/>
        <dbReference type="ChEBI" id="CHEBI:29999"/>
        <dbReference type="ChEBI" id="CHEBI:30616"/>
        <dbReference type="ChEBI" id="CHEBI:83421"/>
        <dbReference type="ChEBI" id="CHEBI:456216"/>
        <dbReference type="EC" id="2.7.11.1"/>
    </reaction>
</comment>
<dbReference type="Gene3D" id="1.10.510.10">
    <property type="entry name" value="Transferase(Phosphotransferase) domain 1"/>
    <property type="match status" value="2"/>
</dbReference>
<dbReference type="PROSITE" id="PS50927">
    <property type="entry name" value="BULB_LECTIN"/>
    <property type="match status" value="1"/>
</dbReference>
<dbReference type="Proteomes" id="UP001289374">
    <property type="component" value="Unassembled WGS sequence"/>
</dbReference>
<evidence type="ECO:0000256" key="3">
    <source>
        <dbReference type="ARBA" id="ARBA00022527"/>
    </source>
</evidence>
<dbReference type="InterPro" id="IPR000719">
    <property type="entry name" value="Prot_kinase_dom"/>
</dbReference>
<dbReference type="Pfam" id="PF07714">
    <property type="entry name" value="PK_Tyr_Ser-Thr"/>
    <property type="match status" value="1"/>
</dbReference>
<reference evidence="19" key="2">
    <citation type="journal article" date="2024" name="Plant">
        <title>Genomic evolution and insights into agronomic trait innovations of Sesamum species.</title>
        <authorList>
            <person name="Miao H."/>
            <person name="Wang L."/>
            <person name="Qu L."/>
            <person name="Liu H."/>
            <person name="Sun Y."/>
            <person name="Le M."/>
            <person name="Wang Q."/>
            <person name="Wei S."/>
            <person name="Zheng Y."/>
            <person name="Lin W."/>
            <person name="Duan Y."/>
            <person name="Cao H."/>
            <person name="Xiong S."/>
            <person name="Wang X."/>
            <person name="Wei L."/>
            <person name="Li C."/>
            <person name="Ma Q."/>
            <person name="Ju M."/>
            <person name="Zhao R."/>
            <person name="Li G."/>
            <person name="Mu C."/>
            <person name="Tian Q."/>
            <person name="Mei H."/>
            <person name="Zhang T."/>
            <person name="Gao T."/>
            <person name="Zhang H."/>
        </authorList>
    </citation>
    <scope>NUCLEOTIDE SEQUENCE</scope>
    <source>
        <strain evidence="19">K16</strain>
    </source>
</reference>
<evidence type="ECO:0000256" key="4">
    <source>
        <dbReference type="ARBA" id="ARBA00022679"/>
    </source>
</evidence>
<keyword evidence="6 13" id="KW-0547">Nucleotide-binding</keyword>
<comment type="similarity">
    <text evidence="13">Belongs to the protein kinase superfamily. Ser/Thr protein kinase family.</text>
</comment>
<evidence type="ECO:0000256" key="12">
    <source>
        <dbReference type="ARBA" id="ARBA00048679"/>
    </source>
</evidence>
<dbReference type="InterPro" id="IPR036426">
    <property type="entry name" value="Bulb-type_lectin_dom_sf"/>
</dbReference>
<keyword evidence="4 13" id="KW-0808">Transferase</keyword>
<dbReference type="CDD" id="cd01098">
    <property type="entry name" value="PAN_AP_plant"/>
    <property type="match status" value="1"/>
</dbReference>